<organism evidence="3 4">
    <name type="scientific">Prunus avium</name>
    <name type="common">Cherry</name>
    <name type="synonym">Cerasus avium</name>
    <dbReference type="NCBI Taxonomy" id="42229"/>
    <lineage>
        <taxon>Eukaryota</taxon>
        <taxon>Viridiplantae</taxon>
        <taxon>Streptophyta</taxon>
        <taxon>Embryophyta</taxon>
        <taxon>Tracheophyta</taxon>
        <taxon>Spermatophyta</taxon>
        <taxon>Magnoliopsida</taxon>
        <taxon>eudicotyledons</taxon>
        <taxon>Gunneridae</taxon>
        <taxon>Pentapetalae</taxon>
        <taxon>rosids</taxon>
        <taxon>fabids</taxon>
        <taxon>Rosales</taxon>
        <taxon>Rosaceae</taxon>
        <taxon>Amygdaloideae</taxon>
        <taxon>Amygdaleae</taxon>
        <taxon>Prunus</taxon>
    </lineage>
</organism>
<dbReference type="PANTHER" id="PTHR33067">
    <property type="entry name" value="RNA-DIRECTED DNA POLYMERASE-RELATED"/>
    <property type="match status" value="1"/>
</dbReference>
<dbReference type="CDD" id="cd00303">
    <property type="entry name" value="retropepsin_like"/>
    <property type="match status" value="1"/>
</dbReference>
<evidence type="ECO:0000256" key="1">
    <source>
        <dbReference type="SAM" id="MobiDB-lite"/>
    </source>
</evidence>
<feature type="non-terminal residue" evidence="4">
    <location>
        <position position="569"/>
    </location>
</feature>
<feature type="compositionally biased region" description="Low complexity" evidence="1">
    <location>
        <begin position="208"/>
        <end position="223"/>
    </location>
</feature>
<evidence type="ECO:0000313" key="3">
    <source>
        <dbReference type="Proteomes" id="UP000515124"/>
    </source>
</evidence>
<dbReference type="PANTHER" id="PTHR33067:SF32">
    <property type="entry name" value="ASPARTIC PEPTIDASE DDI1-TYPE DOMAIN-CONTAINING PROTEIN"/>
    <property type="match status" value="1"/>
</dbReference>
<dbReference type="GeneID" id="110773973"/>
<dbReference type="RefSeq" id="XP_021834176.1">
    <property type="nucleotide sequence ID" value="XM_021978484.1"/>
</dbReference>
<dbReference type="Pfam" id="PF13650">
    <property type="entry name" value="Asp_protease_2"/>
    <property type="match status" value="1"/>
</dbReference>
<protein>
    <submittedName>
        <fullName evidence="4">Uncharacterized protein LOC110773973</fullName>
    </submittedName>
</protein>
<dbReference type="SUPFAM" id="SSF50630">
    <property type="entry name" value="Acid proteases"/>
    <property type="match status" value="1"/>
</dbReference>
<reference evidence="4" key="1">
    <citation type="submission" date="2025-08" db="UniProtKB">
        <authorList>
            <consortium name="RefSeq"/>
        </authorList>
    </citation>
    <scope>IDENTIFICATION</scope>
</reference>
<dbReference type="Gene3D" id="2.40.70.10">
    <property type="entry name" value="Acid Proteases"/>
    <property type="match status" value="1"/>
</dbReference>
<feature type="domain" description="Retrotransposon gag" evidence="2">
    <location>
        <begin position="4"/>
        <end position="55"/>
    </location>
</feature>
<dbReference type="InterPro" id="IPR005162">
    <property type="entry name" value="Retrotrans_gag_dom"/>
</dbReference>
<dbReference type="InterPro" id="IPR021109">
    <property type="entry name" value="Peptidase_aspartic_dom_sf"/>
</dbReference>
<sequence length="569" mass="64296">MSKTNGLRREISEFRQSESEQFYESWERFKDLTLKCPHHGFEKWRLVQSFYNGLTQTSRNMIESMNRGAFLQLREVAAYEFLENLSVNSQQWDFSNTLDKQIREPKKGGMYEVRSDSDLGIKIESLTRKVEALALSQNMNSVNKIHTEICSLCCSPTHSEQTCPSSHGYAENNEQANALNYYRNQFPSPFSETYNPNWRNHPNFSWRSNQPQNSGGNPSQNNQLCQPPVPQPTPQFVATQQQQSSSLEDSIQKFMQLTGQAINDVKASTQQNTQAISKLEQQIGQLATVVGEREKGKFPSQTVPNPKGQFVINNPSSSPNSNEHVQSITTLRSGKHIGNQDLEPHLSDKNELIDVETQKSNESHPHALSSTPFDPPRNFISKAPFPHRLANSKKSAQFGDILEVFKQVQINIPFLDAINQIPSYAKFLKDLCTFKRKTNVSKKAFLTEHISSIIENRIPIKYKDPGCPTIACMIGDHHIETALLDLGASVNLLPYSMYKQLGLGEIKPTRVSLSLADRSVKIPRGIVEDVLIKVDKFYFPVDFIILDTQPVPSGQKQIPVILGRPFLAT</sequence>
<dbReference type="KEGG" id="pavi:110773973"/>
<keyword evidence="3" id="KW-1185">Reference proteome</keyword>
<evidence type="ECO:0000259" key="2">
    <source>
        <dbReference type="Pfam" id="PF03732"/>
    </source>
</evidence>
<gene>
    <name evidence="4" type="primary">LOC110773973</name>
</gene>
<dbReference type="Pfam" id="PF03732">
    <property type="entry name" value="Retrotrans_gag"/>
    <property type="match status" value="1"/>
</dbReference>
<feature type="region of interest" description="Disordered" evidence="1">
    <location>
        <begin position="201"/>
        <end position="248"/>
    </location>
</feature>
<accession>A0A6P5U4C2</accession>
<evidence type="ECO:0000313" key="4">
    <source>
        <dbReference type="RefSeq" id="XP_021834176.1"/>
    </source>
</evidence>
<dbReference type="Proteomes" id="UP000515124">
    <property type="component" value="Unplaced"/>
</dbReference>
<feature type="region of interest" description="Disordered" evidence="1">
    <location>
        <begin position="358"/>
        <end position="377"/>
    </location>
</feature>
<proteinExistence type="predicted"/>
<dbReference type="AlphaFoldDB" id="A0A6P5U4C2"/>
<feature type="compositionally biased region" description="Low complexity" evidence="1">
    <location>
        <begin position="234"/>
        <end position="243"/>
    </location>
</feature>
<name>A0A6P5U4C2_PRUAV</name>